<organism evidence="4">
    <name type="scientific">Achlya hypogyna</name>
    <name type="common">Oomycete</name>
    <name type="synonym">Protoachlya hypogyna</name>
    <dbReference type="NCBI Taxonomy" id="1202772"/>
    <lineage>
        <taxon>Eukaryota</taxon>
        <taxon>Sar</taxon>
        <taxon>Stramenopiles</taxon>
        <taxon>Oomycota</taxon>
        <taxon>Saprolegniomycetes</taxon>
        <taxon>Saprolegniales</taxon>
        <taxon>Achlyaceae</taxon>
        <taxon>Achlya</taxon>
    </lineage>
</organism>
<comment type="caution">
    <text evidence="1">Lacks conserved residue(s) required for the propagation of feature annotation.</text>
</comment>
<dbReference type="Pfam" id="PF00053">
    <property type="entry name" value="EGF_laminin"/>
    <property type="match status" value="1"/>
</dbReference>
<dbReference type="PROSITE" id="PS01186">
    <property type="entry name" value="EGF_2"/>
    <property type="match status" value="1"/>
</dbReference>
<dbReference type="AlphaFoldDB" id="A0A0A7CN26"/>
<protein>
    <submittedName>
        <fullName evidence="4">Secreted protein</fullName>
    </submittedName>
</protein>
<dbReference type="CDD" id="cd00055">
    <property type="entry name" value="EGF_Lam"/>
    <property type="match status" value="1"/>
</dbReference>
<sequence>MEAQRVFPRPPMNLKLWMLTAIAAGVAADSSSGSGSTTDAPPNAILSAQRPGYCSKTADCAKFGTGYSCVSVKSEVVGVSTLKQCVKGNVCSGNVAGACPTFTSWTPAKYRQIKPVCAFVAVPNCNQAMNAQGQVVQVRALRESAAKPAGNVTCFQVTFPGADESDSPIKVNGIYQCVDETYFVSKNLGQSLTSKQLKQCTGNTTASGGISKSLGLCNSHGTCAPTNAFSNDYQCICSTGYSPNDQCFNATGNTCDAFGQCGLGRCDVETGRCLCPPGTTGNQCSLCDPLQNNNASVTMCNGQGSCGLEGTCMCNATYTGSNCEIPVKVNKSAGGNTAGSTTQSAGYATQMSIALVSAATIIAAAML</sequence>
<feature type="signal peptide" evidence="2">
    <location>
        <begin position="1"/>
        <end position="28"/>
    </location>
</feature>
<evidence type="ECO:0000313" key="4">
    <source>
        <dbReference type="EMBL" id="AIG55878.1"/>
    </source>
</evidence>
<keyword evidence="1" id="KW-0245">EGF-like domain</keyword>
<dbReference type="InterPro" id="IPR000742">
    <property type="entry name" value="EGF"/>
</dbReference>
<evidence type="ECO:0000256" key="2">
    <source>
        <dbReference type="SAM" id="SignalP"/>
    </source>
</evidence>
<dbReference type="EMBL" id="KM038417">
    <property type="protein sequence ID" value="AIG55878.1"/>
    <property type="molecule type" value="Genomic_DNA"/>
</dbReference>
<accession>A0A0A7CN26</accession>
<feature type="chain" id="PRO_5002038110" evidence="2">
    <location>
        <begin position="29"/>
        <end position="367"/>
    </location>
</feature>
<evidence type="ECO:0000259" key="3">
    <source>
        <dbReference type="PROSITE" id="PS50026"/>
    </source>
</evidence>
<dbReference type="Gene3D" id="2.10.25.10">
    <property type="entry name" value="Laminin"/>
    <property type="match status" value="1"/>
</dbReference>
<dbReference type="PROSITE" id="PS50026">
    <property type="entry name" value="EGF_3"/>
    <property type="match status" value="1"/>
</dbReference>
<keyword evidence="1" id="KW-1015">Disulfide bond</keyword>
<name>A0A0A7CN26_ACHHY</name>
<dbReference type="SMART" id="SM00181">
    <property type="entry name" value="EGF"/>
    <property type="match status" value="3"/>
</dbReference>
<reference evidence="4" key="1">
    <citation type="journal article" date="2014" name="Genome Biol. Evol.">
        <title>The secreted proteins of Achlya hypogyna and Thraustotheca clavata identify the ancestral oomycete secretome and reveal gene acquisitions by horizontal gene transfer.</title>
        <authorList>
            <person name="Misner I."/>
            <person name="Blouin N."/>
            <person name="Leonard G."/>
            <person name="Richards T.A."/>
            <person name="Lane C.E."/>
        </authorList>
    </citation>
    <scope>NUCLEOTIDE SEQUENCE</scope>
    <source>
        <strain evidence="4">ATCC 48635</strain>
    </source>
</reference>
<keyword evidence="2" id="KW-0732">Signal</keyword>
<dbReference type="PROSITE" id="PS00022">
    <property type="entry name" value="EGF_1"/>
    <property type="match status" value="2"/>
</dbReference>
<proteinExistence type="predicted"/>
<evidence type="ECO:0000256" key="1">
    <source>
        <dbReference type="PROSITE-ProRule" id="PRU00076"/>
    </source>
</evidence>
<feature type="disulfide bond" evidence="1">
    <location>
        <begin position="275"/>
        <end position="284"/>
    </location>
</feature>
<feature type="domain" description="EGF-like" evidence="3">
    <location>
        <begin position="251"/>
        <end position="285"/>
    </location>
</feature>
<dbReference type="InterPro" id="IPR002049">
    <property type="entry name" value="LE_dom"/>
</dbReference>